<dbReference type="NCBIfam" id="NF007251">
    <property type="entry name" value="PRK09698.1"/>
    <property type="match status" value="1"/>
</dbReference>
<dbReference type="CDD" id="cd24070">
    <property type="entry name" value="ASKHA_NBD_ROK_AlsK"/>
    <property type="match status" value="1"/>
</dbReference>
<dbReference type="Proteomes" id="UP000660861">
    <property type="component" value="Unassembled WGS sequence"/>
</dbReference>
<keyword evidence="2" id="KW-0808">Transferase</keyword>
<evidence type="ECO:0000256" key="1">
    <source>
        <dbReference type="ARBA" id="ARBA00006479"/>
    </source>
</evidence>
<comment type="similarity">
    <text evidence="1">Belongs to the ROK (NagC/XylR) family.</text>
</comment>
<keyword evidence="2" id="KW-0418">Kinase</keyword>
<gene>
    <name evidence="2" type="primary">alsK</name>
    <name evidence="2" type="ORF">H8709_07690</name>
</gene>
<dbReference type="InterPro" id="IPR043129">
    <property type="entry name" value="ATPase_NBD"/>
</dbReference>
<dbReference type="Gene3D" id="3.30.420.40">
    <property type="match status" value="2"/>
</dbReference>
<organism evidence="2 3">
    <name type="scientific">Zongyangia hominis</name>
    <dbReference type="NCBI Taxonomy" id="2763677"/>
    <lineage>
        <taxon>Bacteria</taxon>
        <taxon>Bacillati</taxon>
        <taxon>Bacillota</taxon>
        <taxon>Clostridia</taxon>
        <taxon>Eubacteriales</taxon>
        <taxon>Oscillospiraceae</taxon>
        <taxon>Zongyangia</taxon>
    </lineage>
</organism>
<dbReference type="GO" id="GO:0008787">
    <property type="term" value="F:D-allose kinase activity"/>
    <property type="evidence" value="ECO:0007669"/>
    <property type="project" value="UniProtKB-EC"/>
</dbReference>
<dbReference type="RefSeq" id="WP_262397804.1">
    <property type="nucleotide sequence ID" value="NZ_JACRTC010000005.1"/>
</dbReference>
<keyword evidence="3" id="KW-1185">Reference proteome</keyword>
<dbReference type="PANTHER" id="PTHR18964:SF174">
    <property type="entry name" value="D-ALLOSE KINASE-RELATED"/>
    <property type="match status" value="1"/>
</dbReference>
<sequence length="304" mass="33440">MKPLTIGIDIGGTHLRMGAVTPEGEVLHFERTSSQRLREGDGPSHLVEAVRAYLDRHALTEQVEAVAVGIPGTVSKEKRQVFSAPYLSGFAGFDLKAKLEEGLGLPVFLDRDANFLLYSDMHRYQSEIDMSHMEMMVGLYFGSAVANAFFIHGNFYDGASGVAGEIGHNPLYGLTERDVCGNTGCAGLRCGGKYLERVIAEDFPGIPLHEIFLKKIDEPRIRQFVKDMAIPITQVANILDPDLIFIAGGVTDMPGFPWELLDKAAREHMRHPLPAETARLIFTRHSRESGVLGAGLYAFLRRGA</sequence>
<name>A0A926IC03_9FIRM</name>
<dbReference type="AlphaFoldDB" id="A0A926IC03"/>
<comment type="caution">
    <text evidence="2">The sequence shown here is derived from an EMBL/GenBank/DDBJ whole genome shotgun (WGS) entry which is preliminary data.</text>
</comment>
<dbReference type="PANTHER" id="PTHR18964">
    <property type="entry name" value="ROK (REPRESSOR, ORF, KINASE) FAMILY"/>
    <property type="match status" value="1"/>
</dbReference>
<dbReference type="InterPro" id="IPR000600">
    <property type="entry name" value="ROK"/>
</dbReference>
<evidence type="ECO:0000313" key="2">
    <source>
        <dbReference type="EMBL" id="MBC8570707.1"/>
    </source>
</evidence>
<dbReference type="SUPFAM" id="SSF53067">
    <property type="entry name" value="Actin-like ATPase domain"/>
    <property type="match status" value="1"/>
</dbReference>
<protein>
    <submittedName>
        <fullName evidence="2">Allose kinase</fullName>
        <ecNumber evidence="2">2.7.1.55</ecNumber>
    </submittedName>
</protein>
<dbReference type="EC" id="2.7.1.55" evidence="2"/>
<evidence type="ECO:0000313" key="3">
    <source>
        <dbReference type="Proteomes" id="UP000660861"/>
    </source>
</evidence>
<reference evidence="2" key="1">
    <citation type="submission" date="2020-08" db="EMBL/GenBank/DDBJ databases">
        <title>Genome public.</title>
        <authorList>
            <person name="Liu C."/>
            <person name="Sun Q."/>
        </authorList>
    </citation>
    <scope>NUCLEOTIDE SEQUENCE</scope>
    <source>
        <strain evidence="2">NSJ-54</strain>
    </source>
</reference>
<dbReference type="Pfam" id="PF00480">
    <property type="entry name" value="ROK"/>
    <property type="match status" value="1"/>
</dbReference>
<accession>A0A926IC03</accession>
<proteinExistence type="inferred from homology"/>
<dbReference type="EMBL" id="JACRTC010000005">
    <property type="protein sequence ID" value="MBC8570707.1"/>
    <property type="molecule type" value="Genomic_DNA"/>
</dbReference>